<dbReference type="Pfam" id="PF19613">
    <property type="entry name" value="DUF6118"/>
    <property type="match status" value="1"/>
</dbReference>
<protein>
    <submittedName>
        <fullName evidence="2">Uncharacterized protein</fullName>
    </submittedName>
</protein>
<dbReference type="AlphaFoldDB" id="A0A246JIL1"/>
<keyword evidence="3" id="KW-1185">Reference proteome</keyword>
<evidence type="ECO:0000256" key="1">
    <source>
        <dbReference type="SAM" id="Phobius"/>
    </source>
</evidence>
<comment type="caution">
    <text evidence="2">The sequence shown here is derived from an EMBL/GenBank/DDBJ whole genome shotgun (WGS) entry which is preliminary data.</text>
</comment>
<sequence length="237" mass="26138">MKLNDNELETEDPAAAAFARLEGEVALVRRAVQQLAAEKSEIRIPDYTDTLGELSKHLGAAERTLRTILAKPAMELTPEEMARRIDGAARQARDATESEMQRAQVRFDNAAYELRGTISTLRAAHEQRLHLIWAAGGGILAGCLLWSILPGAFARALPERWQLPEKMAAHIVGAPTIREGGIRLMQAGSPEAYRAISAAAAMRHDNKNKIAECEKAALIKKRRVRCAIWVQVDTQVE</sequence>
<organism evidence="2 3">
    <name type="scientific">Sphingopyxis bauzanensis</name>
    <dbReference type="NCBI Taxonomy" id="651663"/>
    <lineage>
        <taxon>Bacteria</taxon>
        <taxon>Pseudomonadati</taxon>
        <taxon>Pseudomonadota</taxon>
        <taxon>Alphaproteobacteria</taxon>
        <taxon>Sphingomonadales</taxon>
        <taxon>Sphingomonadaceae</taxon>
        <taxon>Sphingopyxis</taxon>
    </lineage>
</organism>
<accession>A0A246JIL1</accession>
<keyword evidence="1" id="KW-0472">Membrane</keyword>
<proteinExistence type="predicted"/>
<feature type="transmembrane region" description="Helical" evidence="1">
    <location>
        <begin position="131"/>
        <end position="157"/>
    </location>
</feature>
<name>A0A246JIL1_9SPHN</name>
<reference evidence="2 3" key="1">
    <citation type="journal article" date="2010" name="Int. J. Syst. Evol. Microbiol.">
        <title>Sphingopyxis bauzanensis sp. nov., a psychrophilic bacterium isolated from soil.</title>
        <authorList>
            <person name="Zhang D.C."/>
            <person name="Liu H.C."/>
            <person name="Xin Y.H."/>
            <person name="Zhou Y.G."/>
            <person name="Schinner F."/>
            <person name="Margesin R."/>
        </authorList>
    </citation>
    <scope>NUCLEOTIDE SEQUENCE [LARGE SCALE GENOMIC DNA]</scope>
    <source>
        <strain evidence="2 3">DSM 22271</strain>
    </source>
</reference>
<evidence type="ECO:0000313" key="2">
    <source>
        <dbReference type="EMBL" id="OWQ92353.1"/>
    </source>
</evidence>
<dbReference type="Proteomes" id="UP000197361">
    <property type="component" value="Unassembled WGS sequence"/>
</dbReference>
<evidence type="ECO:0000313" key="3">
    <source>
        <dbReference type="Proteomes" id="UP000197361"/>
    </source>
</evidence>
<keyword evidence="1" id="KW-0812">Transmembrane</keyword>
<dbReference type="EMBL" id="NISK01000011">
    <property type="protein sequence ID" value="OWQ92353.1"/>
    <property type="molecule type" value="Genomic_DNA"/>
</dbReference>
<gene>
    <name evidence="2" type="ORF">CDQ92_20435</name>
</gene>
<dbReference type="InterPro" id="IPR046121">
    <property type="entry name" value="DUF6118"/>
</dbReference>
<keyword evidence="1" id="KW-1133">Transmembrane helix</keyword>